<proteinExistence type="predicted"/>
<dbReference type="PANTHER" id="PTHR48081:SF31">
    <property type="entry name" value="STERYL ACETYL HYDROLASE MUG81-RELATED"/>
    <property type="match status" value="1"/>
</dbReference>
<dbReference type="InterPro" id="IPR013094">
    <property type="entry name" value="AB_hydrolase_3"/>
</dbReference>
<reference evidence="4" key="1">
    <citation type="submission" date="2023-03" db="EMBL/GenBank/DDBJ databases">
        <title>Massive genome expansion in bonnet fungi (Mycena s.s.) driven by repeated elements and novel gene families across ecological guilds.</title>
        <authorList>
            <consortium name="Lawrence Berkeley National Laboratory"/>
            <person name="Harder C.B."/>
            <person name="Miyauchi S."/>
            <person name="Viragh M."/>
            <person name="Kuo A."/>
            <person name="Thoen E."/>
            <person name="Andreopoulos B."/>
            <person name="Lu D."/>
            <person name="Skrede I."/>
            <person name="Drula E."/>
            <person name="Henrissat B."/>
            <person name="Morin E."/>
            <person name="Kohler A."/>
            <person name="Barry K."/>
            <person name="LaButti K."/>
            <person name="Morin E."/>
            <person name="Salamov A."/>
            <person name="Lipzen A."/>
            <person name="Mereny Z."/>
            <person name="Hegedus B."/>
            <person name="Baldrian P."/>
            <person name="Stursova M."/>
            <person name="Weitz H."/>
            <person name="Taylor A."/>
            <person name="Grigoriev I.V."/>
            <person name="Nagy L.G."/>
            <person name="Martin F."/>
            <person name="Kauserud H."/>
        </authorList>
    </citation>
    <scope>NUCLEOTIDE SEQUENCE</scope>
    <source>
        <strain evidence="4">9284</strain>
    </source>
</reference>
<sequence length="352" mass="38556">MIVLESLWTLVKLIPLPAVVVCETLATADAPYNKHRTLRRIIGDAAARYMANTFSIPQIRKLSGSTLDVYTNWAVKAKVPLVVDEIGGDAKLLWIGPRRLERVILVVHGGGFMLPPMPAHLLFWDYVRVELEKKGLTPGVVFLNYSLWPEATFPTQLAQLCRAIKYLTAAGVQPSSIQLAGDSAGGNLILQLFSHILHPHPAVDMLVLVEPLRAAYLISPWVGLSGETASHDENDKIDYARKESLIWIGSRIAGDVPEEYRAFAQASKAPEGWFTGVDAVVGDVLVTAGGSECLRDDVLIFGDMMKRVHPKTEVVVQPGGIHVDMFMDFWAGETKVGMLTPLILDRLLAGCA</sequence>
<feature type="chain" id="PRO_5042120989" evidence="2">
    <location>
        <begin position="23"/>
        <end position="352"/>
    </location>
</feature>
<dbReference type="Proteomes" id="UP001221142">
    <property type="component" value="Unassembled WGS sequence"/>
</dbReference>
<dbReference type="EMBL" id="JARKIF010000004">
    <property type="protein sequence ID" value="KAJ7642246.1"/>
    <property type="molecule type" value="Genomic_DNA"/>
</dbReference>
<evidence type="ECO:0000259" key="3">
    <source>
        <dbReference type="Pfam" id="PF07859"/>
    </source>
</evidence>
<dbReference type="Pfam" id="PF07859">
    <property type="entry name" value="Abhydrolase_3"/>
    <property type="match status" value="1"/>
</dbReference>
<comment type="caution">
    <text evidence="4">The sequence shown here is derived from an EMBL/GenBank/DDBJ whole genome shotgun (WGS) entry which is preliminary data.</text>
</comment>
<protein>
    <submittedName>
        <fullName evidence="4">Alpha/Beta hydrolase protein</fullName>
    </submittedName>
</protein>
<evidence type="ECO:0000313" key="4">
    <source>
        <dbReference type="EMBL" id="KAJ7642246.1"/>
    </source>
</evidence>
<organism evidence="4 5">
    <name type="scientific">Roridomyces roridus</name>
    <dbReference type="NCBI Taxonomy" id="1738132"/>
    <lineage>
        <taxon>Eukaryota</taxon>
        <taxon>Fungi</taxon>
        <taxon>Dikarya</taxon>
        <taxon>Basidiomycota</taxon>
        <taxon>Agaricomycotina</taxon>
        <taxon>Agaricomycetes</taxon>
        <taxon>Agaricomycetidae</taxon>
        <taxon>Agaricales</taxon>
        <taxon>Marasmiineae</taxon>
        <taxon>Mycenaceae</taxon>
        <taxon>Roridomyces</taxon>
    </lineage>
</organism>
<dbReference type="PANTHER" id="PTHR48081">
    <property type="entry name" value="AB HYDROLASE SUPERFAMILY PROTEIN C4A8.06C"/>
    <property type="match status" value="1"/>
</dbReference>
<accession>A0AAD7C9T4</accession>
<dbReference type="InterPro" id="IPR050300">
    <property type="entry name" value="GDXG_lipolytic_enzyme"/>
</dbReference>
<evidence type="ECO:0000313" key="5">
    <source>
        <dbReference type="Proteomes" id="UP001221142"/>
    </source>
</evidence>
<evidence type="ECO:0000256" key="1">
    <source>
        <dbReference type="ARBA" id="ARBA00022801"/>
    </source>
</evidence>
<evidence type="ECO:0000256" key="2">
    <source>
        <dbReference type="SAM" id="SignalP"/>
    </source>
</evidence>
<feature type="signal peptide" evidence="2">
    <location>
        <begin position="1"/>
        <end position="22"/>
    </location>
</feature>
<gene>
    <name evidence="4" type="ORF">FB45DRAFT_786344</name>
</gene>
<keyword evidence="5" id="KW-1185">Reference proteome</keyword>
<dbReference type="InterPro" id="IPR029058">
    <property type="entry name" value="AB_hydrolase_fold"/>
</dbReference>
<dbReference type="Gene3D" id="3.40.50.1820">
    <property type="entry name" value="alpha/beta hydrolase"/>
    <property type="match status" value="1"/>
</dbReference>
<dbReference type="SUPFAM" id="SSF53474">
    <property type="entry name" value="alpha/beta-Hydrolases"/>
    <property type="match status" value="1"/>
</dbReference>
<keyword evidence="2" id="KW-0732">Signal</keyword>
<keyword evidence="1 4" id="KW-0378">Hydrolase</keyword>
<dbReference type="AlphaFoldDB" id="A0AAD7C9T4"/>
<dbReference type="GO" id="GO:0016787">
    <property type="term" value="F:hydrolase activity"/>
    <property type="evidence" value="ECO:0007669"/>
    <property type="project" value="UniProtKB-KW"/>
</dbReference>
<feature type="domain" description="Alpha/beta hydrolase fold-3" evidence="3">
    <location>
        <begin position="105"/>
        <end position="323"/>
    </location>
</feature>
<name>A0AAD7C9T4_9AGAR</name>